<name>A0A4U5JGP4_9EURY</name>
<proteinExistence type="predicted"/>
<evidence type="ECO:0000313" key="2">
    <source>
        <dbReference type="EMBL" id="TKR27586.1"/>
    </source>
</evidence>
<feature type="transmembrane region" description="Helical" evidence="1">
    <location>
        <begin position="82"/>
        <end position="102"/>
    </location>
</feature>
<keyword evidence="1" id="KW-1133">Transmembrane helix</keyword>
<feature type="transmembrane region" description="Helical" evidence="1">
    <location>
        <begin position="48"/>
        <end position="70"/>
    </location>
</feature>
<dbReference type="AlphaFoldDB" id="A0A4U5JGP4"/>
<evidence type="ECO:0000256" key="1">
    <source>
        <dbReference type="SAM" id="Phobius"/>
    </source>
</evidence>
<evidence type="ECO:0000313" key="3">
    <source>
        <dbReference type="Proteomes" id="UP000308037"/>
    </source>
</evidence>
<feature type="transmembrane region" description="Helical" evidence="1">
    <location>
        <begin position="16"/>
        <end position="36"/>
    </location>
</feature>
<keyword evidence="1" id="KW-0812">Transmembrane</keyword>
<feature type="transmembrane region" description="Helical" evidence="1">
    <location>
        <begin position="122"/>
        <end position="141"/>
    </location>
</feature>
<dbReference type="Proteomes" id="UP000308037">
    <property type="component" value="Unassembled WGS sequence"/>
</dbReference>
<gene>
    <name evidence="2" type="ORF">DM868_00365</name>
</gene>
<organism evidence="2 3">
    <name type="scientific">Natronomonas salsuginis</name>
    <dbReference type="NCBI Taxonomy" id="2217661"/>
    <lineage>
        <taxon>Archaea</taxon>
        <taxon>Methanobacteriati</taxon>
        <taxon>Methanobacteriota</taxon>
        <taxon>Stenosarchaea group</taxon>
        <taxon>Halobacteria</taxon>
        <taxon>Halobacteriales</taxon>
        <taxon>Natronomonadaceae</taxon>
        <taxon>Natronomonas</taxon>
    </lineage>
</organism>
<dbReference type="OrthoDB" id="142099at2157"/>
<reference evidence="2 3" key="1">
    <citation type="submission" date="2019-04" db="EMBL/GenBank/DDBJ databases">
        <title>Natronomonas sp. F20-122 a newhaloarchaeon isolated from a saline saltern of Isla Bacuta, Huelva, Spain.</title>
        <authorList>
            <person name="Duran-Viseras A."/>
            <person name="Sanchez-Porro C."/>
            <person name="Ventosa A."/>
        </authorList>
    </citation>
    <scope>NUCLEOTIDE SEQUENCE [LARGE SCALE GENOMIC DNA]</scope>
    <source>
        <strain evidence="2 3">F20-122</strain>
    </source>
</reference>
<comment type="caution">
    <text evidence="2">The sequence shown here is derived from an EMBL/GenBank/DDBJ whole genome shotgun (WGS) entry which is preliminary data.</text>
</comment>
<keyword evidence="1" id="KW-0472">Membrane</keyword>
<keyword evidence="3" id="KW-1185">Reference proteome</keyword>
<dbReference type="RefSeq" id="WP_137274849.1">
    <property type="nucleotide sequence ID" value="NZ_QKNX01000001.1"/>
</dbReference>
<dbReference type="EMBL" id="QKNX01000001">
    <property type="protein sequence ID" value="TKR27586.1"/>
    <property type="molecule type" value="Genomic_DNA"/>
</dbReference>
<accession>A0A4U5JGP4</accession>
<sequence length="143" mass="15637">MAPLSWLQVGVRAHTFGYPLAVWVVMAVVAVLNGGVRELLLIPRMDEYAAHVLSTGLLVVAIGGISALYFRWTPIEYAYGELVFVGMLWTVLTVGFEFVVGYVEGTPVSATIGQYDVLAGRVWIAVPLTLLCSPLLFGWYLSQ</sequence>
<protein>
    <submittedName>
        <fullName evidence="2">Uncharacterized protein</fullName>
    </submittedName>
</protein>